<evidence type="ECO:0000256" key="8">
    <source>
        <dbReference type="ARBA" id="ARBA00023242"/>
    </source>
</evidence>
<keyword evidence="2" id="KW-0479">Metal-binding</keyword>
<dbReference type="GO" id="GO:0000978">
    <property type="term" value="F:RNA polymerase II cis-regulatory region sequence-specific DNA binding"/>
    <property type="evidence" value="ECO:0007669"/>
    <property type="project" value="UniProtKB-ARBA"/>
</dbReference>
<dbReference type="EMBL" id="KQ964246">
    <property type="protein sequence ID" value="KXJ95789.1"/>
    <property type="molecule type" value="Genomic_DNA"/>
</dbReference>
<dbReference type="GO" id="GO:0000981">
    <property type="term" value="F:DNA-binding transcription factor activity, RNA polymerase II-specific"/>
    <property type="evidence" value="ECO:0007669"/>
    <property type="project" value="UniProtKB-ARBA"/>
</dbReference>
<feature type="region of interest" description="Disordered" evidence="10">
    <location>
        <begin position="13"/>
        <end position="38"/>
    </location>
</feature>
<dbReference type="InterPro" id="IPR051061">
    <property type="entry name" value="Zinc_finger_trans_reg"/>
</dbReference>
<evidence type="ECO:0000259" key="11">
    <source>
        <dbReference type="PROSITE" id="PS50157"/>
    </source>
</evidence>
<dbReference type="OrthoDB" id="3437960at2759"/>
<evidence type="ECO:0000256" key="1">
    <source>
        <dbReference type="ARBA" id="ARBA00004123"/>
    </source>
</evidence>
<gene>
    <name evidence="12" type="ORF">Micbo1qcDRAFT_131342</name>
</gene>
<dbReference type="PROSITE" id="PS50157">
    <property type="entry name" value="ZINC_FINGER_C2H2_2"/>
    <property type="match status" value="4"/>
</dbReference>
<evidence type="ECO:0000256" key="9">
    <source>
        <dbReference type="PROSITE-ProRule" id="PRU00042"/>
    </source>
</evidence>
<evidence type="ECO:0000313" key="13">
    <source>
        <dbReference type="Proteomes" id="UP000070501"/>
    </source>
</evidence>
<dbReference type="PROSITE" id="PS00028">
    <property type="entry name" value="ZINC_FINGER_C2H2_1"/>
    <property type="match status" value="4"/>
</dbReference>
<dbReference type="SUPFAM" id="SSF57667">
    <property type="entry name" value="beta-beta-alpha zinc fingers"/>
    <property type="match status" value="3"/>
</dbReference>
<organism evidence="12 13">
    <name type="scientific">Microdochium bolleyi</name>
    <dbReference type="NCBI Taxonomy" id="196109"/>
    <lineage>
        <taxon>Eukaryota</taxon>
        <taxon>Fungi</taxon>
        <taxon>Dikarya</taxon>
        <taxon>Ascomycota</taxon>
        <taxon>Pezizomycotina</taxon>
        <taxon>Sordariomycetes</taxon>
        <taxon>Xylariomycetidae</taxon>
        <taxon>Xylariales</taxon>
        <taxon>Microdochiaceae</taxon>
        <taxon>Microdochium</taxon>
    </lineage>
</organism>
<dbReference type="STRING" id="196109.A0A136JF69"/>
<evidence type="ECO:0000256" key="4">
    <source>
        <dbReference type="ARBA" id="ARBA00022771"/>
    </source>
</evidence>
<dbReference type="InParanoid" id="A0A136JF69"/>
<dbReference type="Gene3D" id="3.30.160.60">
    <property type="entry name" value="Classic Zinc Finger"/>
    <property type="match status" value="5"/>
</dbReference>
<keyword evidence="4 9" id="KW-0863">Zinc-finger</keyword>
<keyword evidence="8" id="KW-0539">Nucleus</keyword>
<protein>
    <recommendedName>
        <fullName evidence="11">C2H2-type domain-containing protein</fullName>
    </recommendedName>
</protein>
<name>A0A136JF69_9PEZI</name>
<comment type="subcellular location">
    <subcellularLocation>
        <location evidence="1">Nucleus</location>
    </subcellularLocation>
</comment>
<keyword evidence="5" id="KW-0862">Zinc</keyword>
<accession>A0A136JF69</accession>
<dbReference type="GO" id="GO:0008270">
    <property type="term" value="F:zinc ion binding"/>
    <property type="evidence" value="ECO:0007669"/>
    <property type="project" value="UniProtKB-KW"/>
</dbReference>
<evidence type="ECO:0000256" key="10">
    <source>
        <dbReference type="SAM" id="MobiDB-lite"/>
    </source>
</evidence>
<evidence type="ECO:0000256" key="6">
    <source>
        <dbReference type="ARBA" id="ARBA00023015"/>
    </source>
</evidence>
<evidence type="ECO:0000256" key="3">
    <source>
        <dbReference type="ARBA" id="ARBA00022737"/>
    </source>
</evidence>
<dbReference type="SMART" id="SM00355">
    <property type="entry name" value="ZnF_C2H2"/>
    <property type="match status" value="6"/>
</dbReference>
<dbReference type="AlphaFoldDB" id="A0A136JF69"/>
<evidence type="ECO:0000256" key="2">
    <source>
        <dbReference type="ARBA" id="ARBA00022723"/>
    </source>
</evidence>
<keyword evidence="7" id="KW-0804">Transcription</keyword>
<dbReference type="PANTHER" id="PTHR46179">
    <property type="entry name" value="ZINC FINGER PROTEIN"/>
    <property type="match status" value="1"/>
</dbReference>
<dbReference type="FunFam" id="3.30.160.60:FF:000557">
    <property type="entry name" value="zinc finger and SCAN domain-containing protein 29"/>
    <property type="match status" value="1"/>
</dbReference>
<sequence>MDPSLPNAGCFIDTSASPFTPSSRDDVPSSAASTHHGHPELDDFHFDFDQAFGDLDSVSFALQKPSHDDACLSTCVSGLGGFPHHQPPAAHRGAVLPQSNHTRQRHSVSSVPCTPYLGFSTDFYQPAPPQHFTHSLQPYGMTNLDLDFKLPMDFDNRGGHMPFQNMQQLGHTCDPDADVCNMAQCPVVDDCASVNCSMVSCSEQCCSVDVCHDEGCADGLCQDEACDEGTPCDNVDCLDPSIPDQFDPMWHVHQDEWLQPESQLKEHTAAHAEQQCNHTNTEHDVAATLRDLKVPSSDMHPAVFPGFGCSILDGLDHPDGPHHHFSPTHPQPDLTYASTVDSSPSESKIDCAPHTCQWVSGTTEAGGPEHVCGKVFQSSEELNDHLCQDHVTLMSSKTKYICLWKGCMRRDDQVFASRNKLRRHIATHTCYKPHQCLTCGERFSAKQALDQHERTHTGDKPYTCPYDGCSKSFKQKSALTMHIRTHTGEKPLKCEICGKSFCESSNLSKHRKTHNPDYKYKCDEPGCDSQFIRIDQLRRHQAKHVRQKKKSDVRSSQQQQKAGIVTAAAPMPAIAGSDWGLIDL</sequence>
<evidence type="ECO:0000313" key="12">
    <source>
        <dbReference type="EMBL" id="KXJ95789.1"/>
    </source>
</evidence>
<dbReference type="Proteomes" id="UP000070501">
    <property type="component" value="Unassembled WGS sequence"/>
</dbReference>
<dbReference type="FunFam" id="3.30.160.60:FF:002343">
    <property type="entry name" value="Zinc finger protein 33A"/>
    <property type="match status" value="1"/>
</dbReference>
<evidence type="ECO:0000256" key="5">
    <source>
        <dbReference type="ARBA" id="ARBA00022833"/>
    </source>
</evidence>
<keyword evidence="3" id="KW-0677">Repeat</keyword>
<dbReference type="PANTHER" id="PTHR46179:SF13">
    <property type="entry name" value="C2H2-TYPE DOMAIN-CONTAINING PROTEIN"/>
    <property type="match status" value="1"/>
</dbReference>
<feature type="domain" description="C2H2-type" evidence="11">
    <location>
        <begin position="434"/>
        <end position="461"/>
    </location>
</feature>
<dbReference type="InterPro" id="IPR036236">
    <property type="entry name" value="Znf_C2H2_sf"/>
</dbReference>
<feature type="domain" description="C2H2-type" evidence="11">
    <location>
        <begin position="492"/>
        <end position="519"/>
    </location>
</feature>
<dbReference type="GO" id="GO:0005634">
    <property type="term" value="C:nucleus"/>
    <property type="evidence" value="ECO:0007669"/>
    <property type="project" value="UniProtKB-SubCell"/>
</dbReference>
<evidence type="ECO:0000256" key="7">
    <source>
        <dbReference type="ARBA" id="ARBA00023163"/>
    </source>
</evidence>
<dbReference type="FunFam" id="3.30.160.60:FF:000072">
    <property type="entry name" value="zinc finger protein 143 isoform X1"/>
    <property type="match status" value="1"/>
</dbReference>
<reference evidence="13" key="1">
    <citation type="submission" date="2016-02" db="EMBL/GenBank/DDBJ databases">
        <title>Draft genome sequence of Microdochium bolleyi, a fungal endophyte of beachgrass.</title>
        <authorList>
            <consortium name="DOE Joint Genome Institute"/>
            <person name="David A.S."/>
            <person name="May G."/>
            <person name="Haridas S."/>
            <person name="Lim J."/>
            <person name="Wang M."/>
            <person name="Labutti K."/>
            <person name="Lipzen A."/>
            <person name="Barry K."/>
            <person name="Grigoriev I.V."/>
        </authorList>
    </citation>
    <scope>NUCLEOTIDE SEQUENCE [LARGE SCALE GENOMIC DNA]</scope>
    <source>
        <strain evidence="13">J235TASD1</strain>
    </source>
</reference>
<feature type="domain" description="C2H2-type" evidence="11">
    <location>
        <begin position="520"/>
        <end position="549"/>
    </location>
</feature>
<keyword evidence="13" id="KW-1185">Reference proteome</keyword>
<keyword evidence="6" id="KW-0805">Transcription regulation</keyword>
<feature type="region of interest" description="Disordered" evidence="10">
    <location>
        <begin position="544"/>
        <end position="564"/>
    </location>
</feature>
<dbReference type="InterPro" id="IPR013087">
    <property type="entry name" value="Znf_C2H2_type"/>
</dbReference>
<proteinExistence type="predicted"/>
<dbReference type="Pfam" id="PF00096">
    <property type="entry name" value="zf-C2H2"/>
    <property type="match status" value="3"/>
</dbReference>
<feature type="domain" description="C2H2-type" evidence="11">
    <location>
        <begin position="462"/>
        <end position="491"/>
    </location>
</feature>